<evidence type="ECO:0000256" key="3">
    <source>
        <dbReference type="ARBA" id="ARBA00022676"/>
    </source>
</evidence>
<protein>
    <submittedName>
        <fullName evidence="8">Hyaluronan synthase HasA</fullName>
    </submittedName>
</protein>
<keyword evidence="5 7" id="KW-0472">Membrane</keyword>
<reference evidence="9" key="1">
    <citation type="journal article" date="2019" name="Int. J. Syst. Evol. Microbiol.">
        <title>The Global Catalogue of Microorganisms (GCM) 10K type strain sequencing project: providing services to taxonomists for standard genome sequencing and annotation.</title>
        <authorList>
            <consortium name="The Broad Institute Genomics Platform"/>
            <consortium name="The Broad Institute Genome Sequencing Center for Infectious Disease"/>
            <person name="Wu L."/>
            <person name="Ma J."/>
        </authorList>
    </citation>
    <scope>NUCLEOTIDE SEQUENCE [LARGE SCALE GENOMIC DNA]</scope>
    <source>
        <strain evidence="9">JCM 16578</strain>
    </source>
</reference>
<feature type="transmembrane region" description="Helical" evidence="7">
    <location>
        <begin position="372"/>
        <end position="392"/>
    </location>
</feature>
<dbReference type="Pfam" id="PF13641">
    <property type="entry name" value="Glyco_tranf_2_3"/>
    <property type="match status" value="1"/>
</dbReference>
<gene>
    <name evidence="8" type="primary">hasA</name>
    <name evidence="8" type="ORF">GCM10022207_87250</name>
</gene>
<keyword evidence="2" id="KW-1003">Cell membrane</keyword>
<keyword evidence="3" id="KW-0328">Glycosyltransferase</keyword>
<feature type="transmembrane region" description="Helical" evidence="7">
    <location>
        <begin position="442"/>
        <end position="464"/>
    </location>
</feature>
<organism evidence="8 9">
    <name type="scientific">Streptomyces lannensis</name>
    <dbReference type="NCBI Taxonomy" id="766498"/>
    <lineage>
        <taxon>Bacteria</taxon>
        <taxon>Bacillati</taxon>
        <taxon>Actinomycetota</taxon>
        <taxon>Actinomycetes</taxon>
        <taxon>Kitasatosporales</taxon>
        <taxon>Streptomycetaceae</taxon>
        <taxon>Streptomyces</taxon>
    </lineage>
</organism>
<comment type="subcellular location">
    <subcellularLocation>
        <location evidence="1">Cell membrane</location>
    </subcellularLocation>
</comment>
<dbReference type="Gene3D" id="3.90.550.10">
    <property type="entry name" value="Spore Coat Polysaccharide Biosynthesis Protein SpsA, Chain A"/>
    <property type="match status" value="1"/>
</dbReference>
<dbReference type="EMBL" id="BAAAZA010000056">
    <property type="protein sequence ID" value="GAA3904493.1"/>
    <property type="molecule type" value="Genomic_DNA"/>
</dbReference>
<feature type="transmembrane region" description="Helical" evidence="7">
    <location>
        <begin position="404"/>
        <end position="421"/>
    </location>
</feature>
<keyword evidence="7" id="KW-1133">Transmembrane helix</keyword>
<dbReference type="SUPFAM" id="SSF53448">
    <property type="entry name" value="Nucleotide-diphospho-sugar transferases"/>
    <property type="match status" value="1"/>
</dbReference>
<keyword evidence="4" id="KW-0808">Transferase</keyword>
<sequence length="536" mass="58653">MRGGKAGRIRCGALPPRPPDRDESRAHVPQLSFRKTRGLHRADRPTSWTSRLPRLSLLAFVVTGSAAAYVISGTLHLYGMAAIGLLSVKLLLSLTYRPYQAARTADVQGAAPGRLDLVAIIPTYNEDPSTLRRSLRSILAQSRPVSLVHVVDDASGDLSAVRAAEEMAEQFARAGIGLRIHRQRENKGKREALAVGFRASPGADAYLCVDSDTVLDPQAVAELIKPLSNRRVKAVTGLVLALNQRKNLLTRLIDLRYGNAFLFERAAYSRLGSVLCCCGSLVVYRADVVHANLDDFLTQKFLGRPAVFGDDRRLTNYSLMRGQVLFQSTAVAYTAVPERLGHFLRQQVRWNKSFFRESQWALRNLPRLRPGWYLTFLEVATWLVFTGAALTSLAVKPATDPGNIPAHLAGYLVFTAVMGYARSVRYLDVPRPGVTFVGRLGIYSLAPLYGLLHLVLLLPIRIYAMLTMTRGKWGTRQSGVEVTDDAAATAGLYRALQDASAPQPAPVLSSFPHQTALDTRTSASYVSDSPATTVGS</sequence>
<feature type="region of interest" description="Disordered" evidence="6">
    <location>
        <begin position="1"/>
        <end position="27"/>
    </location>
</feature>
<keyword evidence="9" id="KW-1185">Reference proteome</keyword>
<evidence type="ECO:0000256" key="2">
    <source>
        <dbReference type="ARBA" id="ARBA00022475"/>
    </source>
</evidence>
<dbReference type="PANTHER" id="PTHR22913:SF12">
    <property type="entry name" value="MANNURONAN SYNTHASE"/>
    <property type="match status" value="1"/>
</dbReference>
<evidence type="ECO:0000313" key="8">
    <source>
        <dbReference type="EMBL" id="GAA3904493.1"/>
    </source>
</evidence>
<feature type="transmembrane region" description="Helical" evidence="7">
    <location>
        <begin position="52"/>
        <end position="71"/>
    </location>
</feature>
<proteinExistence type="predicted"/>
<comment type="caution">
    <text evidence="8">The sequence shown here is derived from an EMBL/GenBank/DDBJ whole genome shotgun (WGS) entry which is preliminary data.</text>
</comment>
<accession>A0ABP7LSE0</accession>
<evidence type="ECO:0000256" key="1">
    <source>
        <dbReference type="ARBA" id="ARBA00004236"/>
    </source>
</evidence>
<evidence type="ECO:0000256" key="7">
    <source>
        <dbReference type="SAM" id="Phobius"/>
    </source>
</evidence>
<dbReference type="PANTHER" id="PTHR22913">
    <property type="entry name" value="HYALURONAN SYNTHASE"/>
    <property type="match status" value="1"/>
</dbReference>
<keyword evidence="7" id="KW-0812">Transmembrane</keyword>
<evidence type="ECO:0000256" key="5">
    <source>
        <dbReference type="ARBA" id="ARBA00023136"/>
    </source>
</evidence>
<name>A0ABP7LSE0_9ACTN</name>
<evidence type="ECO:0000313" key="9">
    <source>
        <dbReference type="Proteomes" id="UP001501563"/>
    </source>
</evidence>
<dbReference type="InterPro" id="IPR029044">
    <property type="entry name" value="Nucleotide-diphossugar_trans"/>
</dbReference>
<evidence type="ECO:0000256" key="6">
    <source>
        <dbReference type="SAM" id="MobiDB-lite"/>
    </source>
</evidence>
<evidence type="ECO:0000256" key="4">
    <source>
        <dbReference type="ARBA" id="ARBA00022679"/>
    </source>
</evidence>
<dbReference type="Proteomes" id="UP001501563">
    <property type="component" value="Unassembled WGS sequence"/>
</dbReference>